<dbReference type="OrthoDB" id="2020180at2759"/>
<feature type="compositionally biased region" description="Polar residues" evidence="1">
    <location>
        <begin position="297"/>
        <end position="306"/>
    </location>
</feature>
<evidence type="ECO:0000313" key="2">
    <source>
        <dbReference type="Proteomes" id="UP000504610"/>
    </source>
</evidence>
<name>A0A6J0KJ91_RAPSA</name>
<feature type="compositionally biased region" description="Basic and acidic residues" evidence="1">
    <location>
        <begin position="229"/>
        <end position="246"/>
    </location>
</feature>
<feature type="compositionally biased region" description="Basic and acidic residues" evidence="1">
    <location>
        <begin position="204"/>
        <end position="217"/>
    </location>
</feature>
<proteinExistence type="predicted"/>
<gene>
    <name evidence="3" type="primary">LOC108819487</name>
</gene>
<feature type="compositionally biased region" description="Basic and acidic residues" evidence="1">
    <location>
        <begin position="310"/>
        <end position="334"/>
    </location>
</feature>
<dbReference type="KEGG" id="rsz:108819487"/>
<protein>
    <submittedName>
        <fullName evidence="3">COP1-interacting protein 7-like</fullName>
    </submittedName>
</protein>
<evidence type="ECO:0000256" key="1">
    <source>
        <dbReference type="SAM" id="MobiDB-lite"/>
    </source>
</evidence>
<dbReference type="PANTHER" id="PTHR31008:SF13">
    <property type="entry name" value="COP1-INTERACTING PROTEIN-LIKE PROTEIN-RELATED"/>
    <property type="match status" value="1"/>
</dbReference>
<feature type="compositionally biased region" description="Basic and acidic residues" evidence="1">
    <location>
        <begin position="448"/>
        <end position="500"/>
    </location>
</feature>
<sequence length="640" mass="72216">MKADTVLDYAIFELSQKHSRCELFVSSNGETEKLASGLIEPFVNHLSVLATESLFRAEVERNDNDKSWFTRRTLERFVQFVNGPEVLERVNTFDSEMSQLEAARTLYSRDDGGVTDATKKELLRAIDLRLDAITKDLTTSIAHASANGFDPQTVSHLQRFADTFGAHPLAEACGKYMSLCERRPDLIRKHLTSVNETNISQLESSKEDKEEKKDESSTARTSQHTRRLSVKDRINLFESKKTENSGHKPVVVAKSTEPRRLSSDVPSDAPLVPEKSVLRRWSVVSDMSCDGSGKQEVPSSRPSSGNRDAIVPKESELNSKRSDDDVCCTKRDDSQNQTDGDDLRQREAESYASKPHNAAQQQSFGVEDDDLVNADSAGKINRSRIGATSVHQMHRARMSRESSQGDKRGGDEKDNKNVVMSRNVAELSYSDDCKGKLYEMYMKKRDAKLREEWSSKETKLKSMQEALERSRTEMKAKFSAASEKKHDSVSNTRQRAEKLRSFNSRSNMKKLQSEEEDVKDKESIGKCVSRSSQVRKAPSPNRSSRVSKPSITIMRRTTEISQPSVPNFSDLMKENTKTSSLAVRNAPVMRTQVGSRSNKKTTKEEIPSPVKTRRPRSLRKIFSTNIEFTELTTLDSDDVW</sequence>
<feature type="region of interest" description="Disordered" evidence="1">
    <location>
        <begin position="448"/>
        <end position="548"/>
    </location>
</feature>
<reference evidence="3" key="1">
    <citation type="submission" date="2025-08" db="UniProtKB">
        <authorList>
            <consortium name="RefSeq"/>
        </authorList>
    </citation>
    <scope>IDENTIFICATION</scope>
    <source>
        <tissue evidence="3">Leaf</tissue>
    </source>
</reference>
<feature type="compositionally biased region" description="Polar residues" evidence="1">
    <location>
        <begin position="501"/>
        <end position="510"/>
    </location>
</feature>
<evidence type="ECO:0000313" key="3">
    <source>
        <dbReference type="RefSeq" id="XP_018448032.1"/>
    </source>
</evidence>
<feature type="region of interest" description="Disordered" evidence="1">
    <location>
        <begin position="286"/>
        <end position="419"/>
    </location>
</feature>
<dbReference type="AlphaFoldDB" id="A0A6J0KJ91"/>
<dbReference type="Proteomes" id="UP000504610">
    <property type="component" value="Unplaced"/>
</dbReference>
<organism evidence="2 3">
    <name type="scientific">Raphanus sativus</name>
    <name type="common">Radish</name>
    <name type="synonym">Raphanus raphanistrum var. sativus</name>
    <dbReference type="NCBI Taxonomy" id="3726"/>
    <lineage>
        <taxon>Eukaryota</taxon>
        <taxon>Viridiplantae</taxon>
        <taxon>Streptophyta</taxon>
        <taxon>Embryophyta</taxon>
        <taxon>Tracheophyta</taxon>
        <taxon>Spermatophyta</taxon>
        <taxon>Magnoliopsida</taxon>
        <taxon>eudicotyledons</taxon>
        <taxon>Gunneridae</taxon>
        <taxon>Pentapetalae</taxon>
        <taxon>rosids</taxon>
        <taxon>malvids</taxon>
        <taxon>Brassicales</taxon>
        <taxon>Brassicaceae</taxon>
        <taxon>Brassiceae</taxon>
        <taxon>Raphanus</taxon>
    </lineage>
</organism>
<feature type="region of interest" description="Disordered" evidence="1">
    <location>
        <begin position="198"/>
        <end position="270"/>
    </location>
</feature>
<keyword evidence="2" id="KW-1185">Reference proteome</keyword>
<accession>A0A6J0KJ91</accession>
<dbReference type="PANTHER" id="PTHR31008">
    <property type="entry name" value="COP1-INTERACTING PROTEIN-RELATED"/>
    <property type="match status" value="1"/>
</dbReference>
<feature type="compositionally biased region" description="Basic and acidic residues" evidence="1">
    <location>
        <begin position="398"/>
        <end position="416"/>
    </location>
</feature>
<feature type="region of interest" description="Disordered" evidence="1">
    <location>
        <begin position="589"/>
        <end position="617"/>
    </location>
</feature>
<dbReference type="RefSeq" id="XP_018448032.1">
    <property type="nucleotide sequence ID" value="XM_018592530.2"/>
</dbReference>
<feature type="compositionally biased region" description="Polar residues" evidence="1">
    <location>
        <begin position="529"/>
        <end position="548"/>
    </location>
</feature>
<dbReference type="GeneID" id="108819487"/>